<feature type="compositionally biased region" description="Basic residues" evidence="1">
    <location>
        <begin position="431"/>
        <end position="447"/>
    </location>
</feature>
<feature type="compositionally biased region" description="Pro residues" evidence="1">
    <location>
        <begin position="159"/>
        <end position="168"/>
    </location>
</feature>
<feature type="region of interest" description="Disordered" evidence="1">
    <location>
        <begin position="385"/>
        <end position="495"/>
    </location>
</feature>
<proteinExistence type="predicted"/>
<dbReference type="OrthoDB" id="5593467at2759"/>
<feature type="compositionally biased region" description="Basic residues" evidence="1">
    <location>
        <begin position="388"/>
        <end position="398"/>
    </location>
</feature>
<dbReference type="EMBL" id="JANBUO010001835">
    <property type="protein sequence ID" value="KAJ2796652.1"/>
    <property type="molecule type" value="Genomic_DNA"/>
</dbReference>
<dbReference type="Proteomes" id="UP001140094">
    <property type="component" value="Unassembled WGS sequence"/>
</dbReference>
<keyword evidence="3" id="KW-1185">Reference proteome</keyword>
<reference evidence="2" key="1">
    <citation type="submission" date="2022-07" db="EMBL/GenBank/DDBJ databases">
        <title>Phylogenomic reconstructions and comparative analyses of Kickxellomycotina fungi.</title>
        <authorList>
            <person name="Reynolds N.K."/>
            <person name="Stajich J.E."/>
            <person name="Barry K."/>
            <person name="Grigoriev I.V."/>
            <person name="Crous P."/>
            <person name="Smith M.E."/>
        </authorList>
    </citation>
    <scope>NUCLEOTIDE SEQUENCE</scope>
    <source>
        <strain evidence="2">NRRL 1565</strain>
    </source>
</reference>
<gene>
    <name evidence="2" type="ORF">H4R20_005462</name>
</gene>
<name>A0A9W8LRT8_9FUNG</name>
<accession>A0A9W8LRT8</accession>
<feature type="non-terminal residue" evidence="2">
    <location>
        <position position="1"/>
    </location>
</feature>
<sequence length="626" mass="67205">PRRTEALDSPKPPSDSSDDSLDKVDTVLARPPLPRLNRTAVSERSGRGGKGSGGKSSERISHHRRRSSQQNFFETIDKLIKSGKAKHAFDWSLDLDPELLELARERGVDLELTVHAQPSDKQTLSEELPPTGSIFGDIGQPGICNKLYDEDQVRLLLDGPPPPPPPLLPNSLGNRASEERVDSGEAFSSCNSAVAHNSRAAAQDIGAEMGGVDADLELMALDNQDAFDLSLLGDLQVDTPPTPPISASPVRCAPAAHSAEEVMLVDSQAVDDVGVDDELLAFDLNSSDICILSDDDAGVDGGIKPDEALALAPDTVMRDSHPISETAGFVDPELPNSLRKSNFEELNASIPSSSPVRRKGIRRANRGVALNGTLDAVADLPSSPLQKLARKRGGKLVRGRQMEQTVAASTFHKEGTSSSPASPLLTPQQLSKKRNNKKGARARKLRPPPRQACNQFMDTEADIGYSDDDGSDADLARRRNVGRAVSDDERDSDDLDQDLSSFIVDDNDDVEYDTPSTADRAIGDIDAAGQEDAASQHIGDIYRRSLLSPTTPMTEIMRRLAEREKQRRWVSDSPTRNAGQAGAYHSLALVGNNSGSAASDETDIESSDGGSSSDFERAEGLFTQAA</sequence>
<feature type="compositionally biased region" description="Low complexity" evidence="1">
    <location>
        <begin position="416"/>
        <end position="430"/>
    </location>
</feature>
<organism evidence="2 3">
    <name type="scientific">Coemansia guatemalensis</name>
    <dbReference type="NCBI Taxonomy" id="2761395"/>
    <lineage>
        <taxon>Eukaryota</taxon>
        <taxon>Fungi</taxon>
        <taxon>Fungi incertae sedis</taxon>
        <taxon>Zoopagomycota</taxon>
        <taxon>Kickxellomycotina</taxon>
        <taxon>Kickxellomycetes</taxon>
        <taxon>Kickxellales</taxon>
        <taxon>Kickxellaceae</taxon>
        <taxon>Coemansia</taxon>
    </lineage>
</organism>
<comment type="caution">
    <text evidence="2">The sequence shown here is derived from an EMBL/GenBank/DDBJ whole genome shotgun (WGS) entry which is preliminary data.</text>
</comment>
<feature type="region of interest" description="Disordered" evidence="1">
    <location>
        <begin position="158"/>
        <end position="180"/>
    </location>
</feature>
<evidence type="ECO:0000313" key="2">
    <source>
        <dbReference type="EMBL" id="KAJ2796652.1"/>
    </source>
</evidence>
<dbReference type="AlphaFoldDB" id="A0A9W8LRT8"/>
<evidence type="ECO:0000313" key="3">
    <source>
        <dbReference type="Proteomes" id="UP001140094"/>
    </source>
</evidence>
<evidence type="ECO:0000256" key="1">
    <source>
        <dbReference type="SAM" id="MobiDB-lite"/>
    </source>
</evidence>
<feature type="compositionally biased region" description="Acidic residues" evidence="1">
    <location>
        <begin position="459"/>
        <end position="472"/>
    </location>
</feature>
<feature type="region of interest" description="Disordered" evidence="1">
    <location>
        <begin position="1"/>
        <end position="71"/>
    </location>
</feature>
<protein>
    <submittedName>
        <fullName evidence="2">Uncharacterized protein</fullName>
    </submittedName>
</protein>
<feature type="region of interest" description="Disordered" evidence="1">
    <location>
        <begin position="562"/>
        <end position="626"/>
    </location>
</feature>